<evidence type="ECO:0000256" key="5">
    <source>
        <dbReference type="ARBA" id="ARBA00018099"/>
    </source>
</evidence>
<reference evidence="12" key="1">
    <citation type="submission" date="2021-01" db="EMBL/GenBank/DDBJ databases">
        <authorList>
            <person name="Corre E."/>
            <person name="Pelletier E."/>
            <person name="Niang G."/>
            <person name="Scheremetjew M."/>
            <person name="Finn R."/>
            <person name="Kale V."/>
            <person name="Holt S."/>
            <person name="Cochrane G."/>
            <person name="Meng A."/>
            <person name="Brown T."/>
            <person name="Cohen L."/>
        </authorList>
    </citation>
    <scope>NUCLEOTIDE SEQUENCE</scope>
    <source>
        <strain evidence="12">10249 10 AB</strain>
    </source>
</reference>
<keyword evidence="6" id="KW-0479">Metal-binding</keyword>
<dbReference type="GO" id="GO:0005829">
    <property type="term" value="C:cytosol"/>
    <property type="evidence" value="ECO:0007669"/>
    <property type="project" value="TreeGrafter"/>
</dbReference>
<dbReference type="AlphaFoldDB" id="A0A7S4ABF4"/>
<keyword evidence="7" id="KW-0660">Purine salvage</keyword>
<dbReference type="InterPro" id="IPR032466">
    <property type="entry name" value="Metal_Hydrolase"/>
</dbReference>
<dbReference type="GO" id="GO:0060169">
    <property type="term" value="P:negative regulation of adenosine receptor signaling pathway"/>
    <property type="evidence" value="ECO:0007669"/>
    <property type="project" value="TreeGrafter"/>
</dbReference>
<dbReference type="GO" id="GO:0046103">
    <property type="term" value="P:inosine biosynthetic process"/>
    <property type="evidence" value="ECO:0007669"/>
    <property type="project" value="TreeGrafter"/>
</dbReference>
<evidence type="ECO:0000256" key="6">
    <source>
        <dbReference type="ARBA" id="ARBA00022723"/>
    </source>
</evidence>
<protein>
    <recommendedName>
        <fullName evidence="5">Adenosine deaminase</fullName>
        <ecNumber evidence="4">3.5.4.4</ecNumber>
    </recommendedName>
</protein>
<feature type="domain" description="Adenosine deaminase" evidence="11">
    <location>
        <begin position="155"/>
        <end position="458"/>
    </location>
</feature>
<dbReference type="Pfam" id="PF00962">
    <property type="entry name" value="A_deaminase"/>
    <property type="match status" value="1"/>
</dbReference>
<dbReference type="InterPro" id="IPR001365">
    <property type="entry name" value="A_deaminase_dom"/>
</dbReference>
<dbReference type="UniPathway" id="UPA00606"/>
<dbReference type="InterPro" id="IPR006650">
    <property type="entry name" value="A/AMP_deam_AS"/>
</dbReference>
<sequence>MLMISNFNLGRRQLRTRLFEVQSKPAKKQPTKSTQKLNTSYKKTRMSFSASSSEDMDIDIPWFDNTESELFLRSVPKVELHVHFDGSFSPKELWDHLQRNPGLIQCIPIEQKLPWETNPNALPFKLRELVSSCKTDLDYTRLCTCRRRYRKTRHAEESKKALQKKTGTLEDMLLCFQFFLPLVHNNFDLLENLAFDFVKRQKEQNVIYTEVRYSPHLLANDPHKAHQAITKGLRRGCIELSTVGEVCIVNQILCGIDFQPEWSADVIDMAHKLRQDFPCAVVGVDIAAGESHFVPDSPFHDAHLDMCRKAGELGIPVTLHAGETPDSEQNVGAAIRHYGAKRIGHGYRISMQDDVIELAKSKNIHFENCPTSSVETGAWIKTEWSDHPTITLREKGVKVSISSDDPAVFNTSLTWQWRIAMKKMGWEMNDVFDVLEDTIDAAFAPEEQKIQLRQAIQKYKASPDLQQNPQFNDRVQHDKK</sequence>
<evidence type="ECO:0000313" key="12">
    <source>
        <dbReference type="EMBL" id="CAE0709969.1"/>
    </source>
</evidence>
<evidence type="ECO:0000256" key="8">
    <source>
        <dbReference type="ARBA" id="ARBA00022801"/>
    </source>
</evidence>
<evidence type="ECO:0000259" key="11">
    <source>
        <dbReference type="Pfam" id="PF00962"/>
    </source>
</evidence>
<dbReference type="EC" id="3.5.4.4" evidence="4"/>
<evidence type="ECO:0000256" key="10">
    <source>
        <dbReference type="ARBA" id="ARBA00047764"/>
    </source>
</evidence>
<accession>A0A7S4ABF4</accession>
<evidence type="ECO:0000256" key="3">
    <source>
        <dbReference type="ARBA" id="ARBA00006676"/>
    </source>
</evidence>
<comment type="similarity">
    <text evidence="3">Belongs to the metallo-dependent hydrolases superfamily. Adenosine and AMP deaminases family.</text>
</comment>
<organism evidence="12">
    <name type="scientific">Pseudo-nitzschia australis</name>
    <dbReference type="NCBI Taxonomy" id="44445"/>
    <lineage>
        <taxon>Eukaryota</taxon>
        <taxon>Sar</taxon>
        <taxon>Stramenopiles</taxon>
        <taxon>Ochrophyta</taxon>
        <taxon>Bacillariophyta</taxon>
        <taxon>Bacillariophyceae</taxon>
        <taxon>Bacillariophycidae</taxon>
        <taxon>Bacillariales</taxon>
        <taxon>Bacillariaceae</taxon>
        <taxon>Pseudo-nitzschia</taxon>
    </lineage>
</organism>
<keyword evidence="8" id="KW-0378">Hydrolase</keyword>
<evidence type="ECO:0000256" key="4">
    <source>
        <dbReference type="ARBA" id="ARBA00012784"/>
    </source>
</evidence>
<dbReference type="GO" id="GO:0046872">
    <property type="term" value="F:metal ion binding"/>
    <property type="evidence" value="ECO:0007669"/>
    <property type="project" value="UniProtKB-KW"/>
</dbReference>
<comment type="pathway">
    <text evidence="2">Purine metabolism; purine nucleoside salvage.</text>
</comment>
<dbReference type="PROSITE" id="PS00485">
    <property type="entry name" value="A_DEAMINASE"/>
    <property type="match status" value="1"/>
</dbReference>
<dbReference type="PANTHER" id="PTHR11409:SF43">
    <property type="entry name" value="ADENOSINE DEAMINASE"/>
    <property type="match status" value="1"/>
</dbReference>
<comment type="cofactor">
    <cofactor evidence="1">
        <name>Zn(2+)</name>
        <dbReference type="ChEBI" id="CHEBI:29105"/>
    </cofactor>
</comment>
<dbReference type="GO" id="GO:0009897">
    <property type="term" value="C:external side of plasma membrane"/>
    <property type="evidence" value="ECO:0007669"/>
    <property type="project" value="TreeGrafter"/>
</dbReference>
<dbReference type="EMBL" id="HBIX01003493">
    <property type="protein sequence ID" value="CAE0709969.1"/>
    <property type="molecule type" value="Transcribed_RNA"/>
</dbReference>
<dbReference type="PANTHER" id="PTHR11409">
    <property type="entry name" value="ADENOSINE DEAMINASE"/>
    <property type="match status" value="1"/>
</dbReference>
<dbReference type="GO" id="GO:0006166">
    <property type="term" value="P:purine ribonucleoside salvage"/>
    <property type="evidence" value="ECO:0007669"/>
    <property type="project" value="UniProtKB-KW"/>
</dbReference>
<dbReference type="GO" id="GO:0006154">
    <property type="term" value="P:adenosine catabolic process"/>
    <property type="evidence" value="ECO:0007669"/>
    <property type="project" value="TreeGrafter"/>
</dbReference>
<evidence type="ECO:0000256" key="2">
    <source>
        <dbReference type="ARBA" id="ARBA00005058"/>
    </source>
</evidence>
<dbReference type="SUPFAM" id="SSF51556">
    <property type="entry name" value="Metallo-dependent hydrolases"/>
    <property type="match status" value="1"/>
</dbReference>
<proteinExistence type="inferred from homology"/>
<dbReference type="InterPro" id="IPR006330">
    <property type="entry name" value="Ado/ade_deaminase"/>
</dbReference>
<dbReference type="GO" id="GO:0004000">
    <property type="term" value="F:adenosine deaminase activity"/>
    <property type="evidence" value="ECO:0007669"/>
    <property type="project" value="TreeGrafter"/>
</dbReference>
<evidence type="ECO:0000256" key="1">
    <source>
        <dbReference type="ARBA" id="ARBA00001947"/>
    </source>
</evidence>
<dbReference type="GO" id="GO:0043103">
    <property type="term" value="P:hypoxanthine salvage"/>
    <property type="evidence" value="ECO:0007669"/>
    <property type="project" value="TreeGrafter"/>
</dbReference>
<dbReference type="Gene3D" id="3.20.20.140">
    <property type="entry name" value="Metal-dependent hydrolases"/>
    <property type="match status" value="1"/>
</dbReference>
<name>A0A7S4ABF4_9STRA</name>
<comment type="catalytic activity">
    <reaction evidence="10">
        <text>adenosine + H2O + H(+) = inosine + NH4(+)</text>
        <dbReference type="Rhea" id="RHEA:24408"/>
        <dbReference type="ChEBI" id="CHEBI:15377"/>
        <dbReference type="ChEBI" id="CHEBI:15378"/>
        <dbReference type="ChEBI" id="CHEBI:16335"/>
        <dbReference type="ChEBI" id="CHEBI:17596"/>
        <dbReference type="ChEBI" id="CHEBI:28938"/>
        <dbReference type="EC" id="3.5.4.4"/>
    </reaction>
</comment>
<evidence type="ECO:0000256" key="9">
    <source>
        <dbReference type="ARBA" id="ARBA00022833"/>
    </source>
</evidence>
<gene>
    <name evidence="12" type="ORF">PAUS00366_LOCUS2689</name>
</gene>
<keyword evidence="9" id="KW-0862">Zinc</keyword>
<evidence type="ECO:0000256" key="7">
    <source>
        <dbReference type="ARBA" id="ARBA00022726"/>
    </source>
</evidence>
<dbReference type="GO" id="GO:0009168">
    <property type="term" value="P:purine ribonucleoside monophosphate biosynthetic process"/>
    <property type="evidence" value="ECO:0007669"/>
    <property type="project" value="InterPro"/>
</dbReference>